<comment type="caution">
    <text evidence="1">The sequence shown here is derived from an EMBL/GenBank/DDBJ whole genome shotgun (WGS) entry which is preliminary data.</text>
</comment>
<evidence type="ECO:0000313" key="1">
    <source>
        <dbReference type="EMBL" id="CAG8537361.1"/>
    </source>
</evidence>
<gene>
    <name evidence="1" type="ORF">GMARGA_LOCUS3915</name>
</gene>
<accession>A0ABM8W6E8</accession>
<dbReference type="EMBL" id="CAJVQB010001476">
    <property type="protein sequence ID" value="CAG8537361.1"/>
    <property type="molecule type" value="Genomic_DNA"/>
</dbReference>
<reference evidence="1 2" key="1">
    <citation type="submission" date="2021-06" db="EMBL/GenBank/DDBJ databases">
        <authorList>
            <person name="Kallberg Y."/>
            <person name="Tangrot J."/>
            <person name="Rosling A."/>
        </authorList>
    </citation>
    <scope>NUCLEOTIDE SEQUENCE [LARGE SCALE GENOMIC DNA]</scope>
    <source>
        <strain evidence="1 2">120-4 pot B 10/14</strain>
    </source>
</reference>
<evidence type="ECO:0000313" key="2">
    <source>
        <dbReference type="Proteomes" id="UP000789901"/>
    </source>
</evidence>
<dbReference type="Proteomes" id="UP000789901">
    <property type="component" value="Unassembled WGS sequence"/>
</dbReference>
<sequence>VIEWNFSEVSGVNLKHSLECVGRSICPILNIVLRRKGFTGFVEHC</sequence>
<feature type="non-terminal residue" evidence="1">
    <location>
        <position position="1"/>
    </location>
</feature>
<protein>
    <submittedName>
        <fullName evidence="1">3246_t:CDS:1</fullName>
    </submittedName>
</protein>
<proteinExistence type="predicted"/>
<organism evidence="1 2">
    <name type="scientific">Gigaspora margarita</name>
    <dbReference type="NCBI Taxonomy" id="4874"/>
    <lineage>
        <taxon>Eukaryota</taxon>
        <taxon>Fungi</taxon>
        <taxon>Fungi incertae sedis</taxon>
        <taxon>Mucoromycota</taxon>
        <taxon>Glomeromycotina</taxon>
        <taxon>Glomeromycetes</taxon>
        <taxon>Diversisporales</taxon>
        <taxon>Gigasporaceae</taxon>
        <taxon>Gigaspora</taxon>
    </lineage>
</organism>
<keyword evidence="2" id="KW-1185">Reference proteome</keyword>
<name>A0ABM8W6E8_GIGMA</name>